<evidence type="ECO:0000256" key="7">
    <source>
        <dbReference type="ARBA" id="ARBA00022927"/>
    </source>
</evidence>
<evidence type="ECO:0000256" key="5">
    <source>
        <dbReference type="ARBA" id="ARBA00022692"/>
    </source>
</evidence>
<comment type="similarity">
    <text evidence="3 14">Belongs to the TIM50 family.</text>
</comment>
<evidence type="ECO:0000256" key="3">
    <source>
        <dbReference type="ARBA" id="ARBA00006344"/>
    </source>
</evidence>
<comment type="caution">
    <text evidence="16">The sequence shown here is derived from an EMBL/GenBank/DDBJ whole genome shotgun (WGS) entry which is preliminary data.</text>
</comment>
<dbReference type="Proteomes" id="UP000326759">
    <property type="component" value="Unassembled WGS sequence"/>
</dbReference>
<dbReference type="OrthoDB" id="287041at2759"/>
<dbReference type="PROSITE" id="PS50969">
    <property type="entry name" value="FCP1"/>
    <property type="match status" value="1"/>
</dbReference>
<dbReference type="Pfam" id="PF03031">
    <property type="entry name" value="NIF"/>
    <property type="match status" value="1"/>
</dbReference>
<dbReference type="AlphaFoldDB" id="A0A5N5TNQ8"/>
<evidence type="ECO:0000256" key="8">
    <source>
        <dbReference type="ARBA" id="ARBA00022946"/>
    </source>
</evidence>
<sequence>MRIVKNIWVFNKIITYSHIRSYSHISIVKNFKVFKSNKCSCYHFNFTKSRVIGPYVGLTCRNVNNSSLRFLSSHRSILFSEKLESNKGSLAEELLSSKVVTSESSTNNEKTSGKTEEDKEKTLRTIKFTFYAFGIMISSLGSFLIYSLGLPLPYKYLYINTGSPKLDETGTPVHDEFSDLPILKQYVLRTIHEAKNMNKMIQEPSRDKLLPDPLKEPYIQPPYTLVLEMKDILVHPEWTYETGWRFKKRPGVEFLLQHCGPPLFEIVVYTNEQAFTAYPVIEQLDQNNFIWYKLFKDSTRYMDGKHLKDLNCLNRDLNKVIVVDWDKDAITSRRNQLTLSRWKGNMNDQTLVELAMMLRTMRICF</sequence>
<evidence type="ECO:0000256" key="9">
    <source>
        <dbReference type="ARBA" id="ARBA00022989"/>
    </source>
</evidence>
<keyword evidence="10 14" id="KW-0811">Translocation</keyword>
<accession>A0A5N5TNQ8</accession>
<keyword evidence="4 14" id="KW-0813">Transport</keyword>
<keyword evidence="12 14" id="KW-0472">Membrane</keyword>
<keyword evidence="11 14" id="KW-0496">Mitochondrion</keyword>
<dbReference type="EMBL" id="SEYY01000204">
    <property type="protein sequence ID" value="KAB7507813.1"/>
    <property type="molecule type" value="Genomic_DNA"/>
</dbReference>
<proteinExistence type="inferred from homology"/>
<keyword evidence="8 14" id="KW-0809">Transit peptide</keyword>
<evidence type="ECO:0000313" key="16">
    <source>
        <dbReference type="EMBL" id="KAB7507813.1"/>
    </source>
</evidence>
<evidence type="ECO:0000256" key="13">
    <source>
        <dbReference type="ARBA" id="ARBA00061911"/>
    </source>
</evidence>
<evidence type="ECO:0000256" key="14">
    <source>
        <dbReference type="RuleBase" id="RU365079"/>
    </source>
</evidence>
<dbReference type="PANTHER" id="PTHR12210">
    <property type="entry name" value="DULLARD PROTEIN PHOSPHATASE"/>
    <property type="match status" value="1"/>
</dbReference>
<dbReference type="SMART" id="SM00577">
    <property type="entry name" value="CPDc"/>
    <property type="match status" value="1"/>
</dbReference>
<gene>
    <name evidence="16" type="primary">timm50</name>
    <name evidence="16" type="ORF">Anas_07585</name>
</gene>
<evidence type="ECO:0000259" key="15">
    <source>
        <dbReference type="PROSITE" id="PS50969"/>
    </source>
</evidence>
<name>A0A5N5TNQ8_9CRUS</name>
<protein>
    <recommendedName>
        <fullName evidence="14">Mitochondrial import inner membrane translocase subunit TIM50</fullName>
    </recommendedName>
</protein>
<evidence type="ECO:0000256" key="4">
    <source>
        <dbReference type="ARBA" id="ARBA00022448"/>
    </source>
</evidence>
<keyword evidence="9 14" id="KW-1133">Transmembrane helix</keyword>
<comment type="subcellular location">
    <subcellularLocation>
        <location evidence="2 14">Mitochondrion inner membrane</location>
        <topology evidence="2 14">Single-pass membrane protein</topology>
    </subcellularLocation>
</comment>
<dbReference type="InterPro" id="IPR023214">
    <property type="entry name" value="HAD_sf"/>
</dbReference>
<evidence type="ECO:0000256" key="6">
    <source>
        <dbReference type="ARBA" id="ARBA00022792"/>
    </source>
</evidence>
<evidence type="ECO:0000256" key="2">
    <source>
        <dbReference type="ARBA" id="ARBA00004434"/>
    </source>
</evidence>
<evidence type="ECO:0000256" key="10">
    <source>
        <dbReference type="ARBA" id="ARBA00023010"/>
    </source>
</evidence>
<dbReference type="FunFam" id="3.40.50.1000:FF:000019">
    <property type="entry name" value="Mitochondrial import inner membrane translocase subunit TIM50"/>
    <property type="match status" value="1"/>
</dbReference>
<dbReference type="Gene3D" id="3.40.50.1000">
    <property type="entry name" value="HAD superfamily/HAD-like"/>
    <property type="match status" value="1"/>
</dbReference>
<evidence type="ECO:0000313" key="17">
    <source>
        <dbReference type="Proteomes" id="UP000326759"/>
    </source>
</evidence>
<evidence type="ECO:0000256" key="12">
    <source>
        <dbReference type="ARBA" id="ARBA00023136"/>
    </source>
</evidence>
<organism evidence="16 17">
    <name type="scientific">Armadillidium nasatum</name>
    <dbReference type="NCBI Taxonomy" id="96803"/>
    <lineage>
        <taxon>Eukaryota</taxon>
        <taxon>Metazoa</taxon>
        <taxon>Ecdysozoa</taxon>
        <taxon>Arthropoda</taxon>
        <taxon>Crustacea</taxon>
        <taxon>Multicrustacea</taxon>
        <taxon>Malacostraca</taxon>
        <taxon>Eumalacostraca</taxon>
        <taxon>Peracarida</taxon>
        <taxon>Isopoda</taxon>
        <taxon>Oniscidea</taxon>
        <taxon>Crinocheta</taxon>
        <taxon>Armadillidiidae</taxon>
        <taxon>Armadillidium</taxon>
    </lineage>
</organism>
<keyword evidence="5 14" id="KW-0812">Transmembrane</keyword>
<keyword evidence="7 14" id="KW-0653">Protein transport</keyword>
<comment type="function">
    <text evidence="1 14">Essential component of the TIM23 complex, a complex that mediates the translocation of transit peptide-containing proteins across the mitochondrial inner membrane.</text>
</comment>
<keyword evidence="17" id="KW-1185">Reference proteome</keyword>
<dbReference type="GO" id="GO:0015031">
    <property type="term" value="P:protein transport"/>
    <property type="evidence" value="ECO:0007669"/>
    <property type="project" value="UniProtKB-KW"/>
</dbReference>
<evidence type="ECO:0000256" key="1">
    <source>
        <dbReference type="ARBA" id="ARBA00002959"/>
    </source>
</evidence>
<feature type="transmembrane region" description="Helical" evidence="14">
    <location>
        <begin position="128"/>
        <end position="149"/>
    </location>
</feature>
<comment type="subunit">
    <text evidence="13">Component of the TIM23 complex at least composed of Tim23, Tim17 (Tim17a1, Tim17a2 or Tim17b1) and a Tim50.</text>
</comment>
<dbReference type="InterPro" id="IPR004274">
    <property type="entry name" value="FCP1_dom"/>
</dbReference>
<dbReference type="InterPro" id="IPR050365">
    <property type="entry name" value="TIM50"/>
</dbReference>
<dbReference type="SUPFAM" id="SSF56784">
    <property type="entry name" value="HAD-like"/>
    <property type="match status" value="1"/>
</dbReference>
<dbReference type="InterPro" id="IPR036412">
    <property type="entry name" value="HAD-like_sf"/>
</dbReference>
<evidence type="ECO:0000256" key="11">
    <source>
        <dbReference type="ARBA" id="ARBA00023128"/>
    </source>
</evidence>
<reference evidence="16 17" key="1">
    <citation type="journal article" date="2019" name="PLoS Biol.">
        <title>Sex chromosomes control vertical transmission of feminizing Wolbachia symbionts in an isopod.</title>
        <authorList>
            <person name="Becking T."/>
            <person name="Chebbi M.A."/>
            <person name="Giraud I."/>
            <person name="Moumen B."/>
            <person name="Laverre T."/>
            <person name="Caubet Y."/>
            <person name="Peccoud J."/>
            <person name="Gilbert C."/>
            <person name="Cordaux R."/>
        </authorList>
    </citation>
    <scope>NUCLEOTIDE SEQUENCE [LARGE SCALE GENOMIC DNA]</scope>
    <source>
        <strain evidence="16">ANa2</strain>
        <tissue evidence="16">Whole body excluding digestive tract and cuticle</tissue>
    </source>
</reference>
<keyword evidence="6" id="KW-0999">Mitochondrion inner membrane</keyword>
<dbReference type="CDD" id="cd07521">
    <property type="entry name" value="HAD_FCP1-like"/>
    <property type="match status" value="1"/>
</dbReference>
<dbReference type="GO" id="GO:0005744">
    <property type="term" value="C:TIM23 mitochondrial import inner membrane translocase complex"/>
    <property type="evidence" value="ECO:0007669"/>
    <property type="project" value="UniProtKB-UniRule"/>
</dbReference>
<feature type="domain" description="FCP1 homology" evidence="15">
    <location>
        <begin position="218"/>
        <end position="361"/>
    </location>
</feature>